<dbReference type="InterPro" id="IPR052899">
    <property type="entry name" value="Class-I_DAHP_synthase"/>
</dbReference>
<dbReference type="GO" id="GO:0016832">
    <property type="term" value="F:aldehyde-lyase activity"/>
    <property type="evidence" value="ECO:0007669"/>
    <property type="project" value="InterPro"/>
</dbReference>
<evidence type="ECO:0000313" key="5">
    <source>
        <dbReference type="Proteomes" id="UP000318093"/>
    </source>
</evidence>
<evidence type="ECO:0000313" key="4">
    <source>
        <dbReference type="EMBL" id="TMI78256.1"/>
    </source>
</evidence>
<dbReference type="InterPro" id="IPR006268">
    <property type="entry name" value="DAHP_syn_2"/>
</dbReference>
<sequence>MIVVMGPGHTRPQLDAVIAKIEEAGLHGQISEGVERIVVGVVGDSHSKELLRERIEAMPGVENVVRILQPYKLVSREFHGGGDSTVWVRDVAIGGGRVVVIAGPCSVESREQVLRTAHAVKSAGAQLLRGGAFKPRTSPYSFQGLEEEALRILVEAREATGLPIVTEAMDARQLEMVVKYADMVQIGARNMQNYTLLRDAGRAGHPVMLKRGPSATIEEWLLAAEYIMAEGNPHIVLCERGIRTFETYTRFTLDLNAVPVLKRLTHLPVLVDPCHGTGKWELVTPMARAAVAAGADGLLVEVHPEPDRALSDGPQQLTPENFAVMMQELDAVALAVGRRA</sequence>
<keyword evidence="1 4" id="KW-0808">Transferase</keyword>
<dbReference type="GO" id="GO:0003849">
    <property type="term" value="F:3-deoxy-7-phosphoheptulonate synthase activity"/>
    <property type="evidence" value="ECO:0007669"/>
    <property type="project" value="UniProtKB-EC"/>
</dbReference>
<feature type="domain" description="DAHP synthase ferredoxin-like" evidence="3">
    <location>
        <begin position="1"/>
        <end position="69"/>
    </location>
</feature>
<dbReference type="Pfam" id="PF18152">
    <property type="entry name" value="DAHP_snth_FXD"/>
    <property type="match status" value="1"/>
</dbReference>
<dbReference type="NCBIfam" id="TIGR01361">
    <property type="entry name" value="DAHP_synth_Bsub"/>
    <property type="match status" value="1"/>
</dbReference>
<dbReference type="NCBIfam" id="NF006421">
    <property type="entry name" value="PRK08673.1"/>
    <property type="match status" value="1"/>
</dbReference>
<organism evidence="4 5">
    <name type="scientific">Candidatus Segetimicrobium genomatis</name>
    <dbReference type="NCBI Taxonomy" id="2569760"/>
    <lineage>
        <taxon>Bacteria</taxon>
        <taxon>Bacillati</taxon>
        <taxon>Candidatus Sysuimicrobiota</taxon>
        <taxon>Candidatus Sysuimicrobiia</taxon>
        <taxon>Candidatus Sysuimicrobiales</taxon>
        <taxon>Candidatus Segetimicrobiaceae</taxon>
        <taxon>Candidatus Segetimicrobium</taxon>
    </lineage>
</organism>
<dbReference type="GO" id="GO:0009073">
    <property type="term" value="P:aromatic amino acid family biosynthetic process"/>
    <property type="evidence" value="ECO:0007669"/>
    <property type="project" value="InterPro"/>
</dbReference>
<dbReference type="NCBIfam" id="NF009239">
    <property type="entry name" value="PRK12595.1"/>
    <property type="match status" value="1"/>
</dbReference>
<dbReference type="InterPro" id="IPR013785">
    <property type="entry name" value="Aldolase_TIM"/>
</dbReference>
<name>A0A537J5B5_9BACT</name>
<gene>
    <name evidence="4" type="primary">aroF</name>
    <name evidence="4" type="ORF">E6H03_12415</name>
</gene>
<evidence type="ECO:0000259" key="3">
    <source>
        <dbReference type="Pfam" id="PF18152"/>
    </source>
</evidence>
<dbReference type="PANTHER" id="PTHR43018">
    <property type="entry name" value="PHOSPHO-2-DEHYDRO-3-DEOXYHEPTONATE ALDOLASE"/>
    <property type="match status" value="1"/>
</dbReference>
<reference evidence="4 5" key="1">
    <citation type="journal article" date="2019" name="Nat. Microbiol.">
        <title>Mediterranean grassland soil C-N compound turnover is dependent on rainfall and depth, and is mediated by genomically divergent microorganisms.</title>
        <authorList>
            <person name="Diamond S."/>
            <person name="Andeer P.F."/>
            <person name="Li Z."/>
            <person name="Crits-Christoph A."/>
            <person name="Burstein D."/>
            <person name="Anantharaman K."/>
            <person name="Lane K.R."/>
            <person name="Thomas B.C."/>
            <person name="Pan C."/>
            <person name="Northen T.R."/>
            <person name="Banfield J.F."/>
        </authorList>
    </citation>
    <scope>NUCLEOTIDE SEQUENCE [LARGE SCALE GENOMIC DNA]</scope>
    <source>
        <strain evidence="4">NP_6</strain>
    </source>
</reference>
<feature type="domain" description="DAHP synthetase I/KDSA" evidence="2">
    <location>
        <begin position="90"/>
        <end position="331"/>
    </location>
</feature>
<dbReference type="Proteomes" id="UP000318093">
    <property type="component" value="Unassembled WGS sequence"/>
</dbReference>
<dbReference type="Gene3D" id="3.30.70.1140">
    <property type="entry name" value="Phospho-2-dehydro-3-deoxyheptonate aldolase, domain 1"/>
    <property type="match status" value="1"/>
</dbReference>
<dbReference type="Pfam" id="PF00793">
    <property type="entry name" value="DAHP_synth_1"/>
    <property type="match status" value="1"/>
</dbReference>
<protein>
    <submittedName>
        <fullName evidence="4">3-deoxy-7-phosphoheptulonate synthase</fullName>
        <ecNumber evidence="4">2.5.1.54</ecNumber>
    </submittedName>
</protein>
<dbReference type="PANTHER" id="PTHR43018:SF2">
    <property type="entry name" value="PHOSPHO-2-DEHYDRO-3-DEOXYHEPTONATE ALDOLASE"/>
    <property type="match status" value="1"/>
</dbReference>
<dbReference type="AlphaFoldDB" id="A0A537J5B5"/>
<proteinExistence type="predicted"/>
<dbReference type="Gene3D" id="3.20.20.70">
    <property type="entry name" value="Aldolase class I"/>
    <property type="match status" value="1"/>
</dbReference>
<dbReference type="SUPFAM" id="SSF51569">
    <property type="entry name" value="Aldolase"/>
    <property type="match status" value="1"/>
</dbReference>
<comment type="caution">
    <text evidence="4">The sequence shown here is derived from an EMBL/GenBank/DDBJ whole genome shotgun (WGS) entry which is preliminary data.</text>
</comment>
<accession>A0A537J5B5</accession>
<dbReference type="InterPro" id="IPR006218">
    <property type="entry name" value="DAHP1/KDSA"/>
</dbReference>
<evidence type="ECO:0000259" key="2">
    <source>
        <dbReference type="Pfam" id="PF00793"/>
    </source>
</evidence>
<evidence type="ECO:0000256" key="1">
    <source>
        <dbReference type="ARBA" id="ARBA00022679"/>
    </source>
</evidence>
<dbReference type="InterPro" id="IPR041071">
    <property type="entry name" value="DAHP_snth_FXD"/>
</dbReference>
<dbReference type="EC" id="2.5.1.54" evidence="4"/>
<dbReference type="EMBL" id="VBAN01000435">
    <property type="protein sequence ID" value="TMI78256.1"/>
    <property type="molecule type" value="Genomic_DNA"/>
</dbReference>